<evidence type="ECO:0000259" key="9">
    <source>
        <dbReference type="PROSITE" id="PS50163"/>
    </source>
</evidence>
<feature type="coiled-coil region" evidence="7">
    <location>
        <begin position="109"/>
        <end position="136"/>
    </location>
</feature>
<proteinExistence type="predicted"/>
<dbReference type="InterPro" id="IPR026345">
    <property type="entry name" value="Adh_isopep-form_adh_dom"/>
</dbReference>
<dbReference type="Proteomes" id="UP000192575">
    <property type="component" value="Unassembled WGS sequence"/>
</dbReference>
<evidence type="ECO:0000256" key="5">
    <source>
        <dbReference type="ARBA" id="ARBA00022840"/>
    </source>
</evidence>
<feature type="coiled-coil region" evidence="7">
    <location>
        <begin position="345"/>
        <end position="379"/>
    </location>
</feature>
<dbReference type="PROSITE" id="PS50163">
    <property type="entry name" value="RECA_3"/>
    <property type="match status" value="1"/>
</dbReference>
<dbReference type="GO" id="GO:0005524">
    <property type="term" value="F:ATP binding"/>
    <property type="evidence" value="ECO:0007669"/>
    <property type="project" value="UniProtKB-KW"/>
</dbReference>
<dbReference type="Gene3D" id="2.60.40.740">
    <property type="match status" value="13"/>
</dbReference>
<evidence type="ECO:0000256" key="2">
    <source>
        <dbReference type="ARBA" id="ARBA00022525"/>
    </source>
</evidence>
<name>A0A1V9R8E8_9LACO</name>
<feature type="region of interest" description="Disordered" evidence="8">
    <location>
        <begin position="2335"/>
        <end position="2354"/>
    </location>
</feature>
<evidence type="ECO:0000256" key="6">
    <source>
        <dbReference type="ARBA" id="ARBA00023088"/>
    </source>
</evidence>
<dbReference type="GO" id="GO:0008094">
    <property type="term" value="F:ATP-dependent activity, acting on DNA"/>
    <property type="evidence" value="ECO:0007669"/>
    <property type="project" value="InterPro"/>
</dbReference>
<keyword evidence="3" id="KW-0732">Signal</keyword>
<dbReference type="InterPro" id="IPR019931">
    <property type="entry name" value="LPXTG_anchor"/>
</dbReference>
<keyword evidence="7" id="KW-0175">Coiled coil</keyword>
<organism evidence="11 12">
    <name type="scientific">Ligilactobacillus salivarius</name>
    <dbReference type="NCBI Taxonomy" id="1624"/>
    <lineage>
        <taxon>Bacteria</taxon>
        <taxon>Bacillati</taxon>
        <taxon>Bacillota</taxon>
        <taxon>Bacilli</taxon>
        <taxon>Lactobacillales</taxon>
        <taxon>Lactobacillaceae</taxon>
        <taxon>Ligilactobacillus</taxon>
    </lineage>
</organism>
<evidence type="ECO:0000313" key="11">
    <source>
        <dbReference type="EMBL" id="OQQ89364.1"/>
    </source>
</evidence>
<evidence type="ECO:0000256" key="3">
    <source>
        <dbReference type="ARBA" id="ARBA00022729"/>
    </source>
</evidence>
<dbReference type="InterPro" id="IPR022263">
    <property type="entry name" value="KxYKxGKxW"/>
</dbReference>
<comment type="caution">
    <text evidence="11">The sequence shown here is derived from an EMBL/GenBank/DDBJ whole genome shotgun (WGS) entry which is preliminary data.</text>
</comment>
<dbReference type="Pfam" id="PF00746">
    <property type="entry name" value="Gram_pos_anchor"/>
    <property type="match status" value="1"/>
</dbReference>
<evidence type="ECO:0000256" key="7">
    <source>
        <dbReference type="SAM" id="Coils"/>
    </source>
</evidence>
<feature type="compositionally biased region" description="Low complexity" evidence="8">
    <location>
        <begin position="52"/>
        <end position="75"/>
    </location>
</feature>
<dbReference type="Gene3D" id="2.60.530.10">
    <property type="entry name" value="Major cell-surface adhesin PAc"/>
    <property type="match status" value="1"/>
</dbReference>
<dbReference type="SUPFAM" id="SSF74914">
    <property type="entry name" value="V-region of surface antigen I/II (SA I/II, PAC)"/>
    <property type="match status" value="1"/>
</dbReference>
<evidence type="ECO:0000256" key="4">
    <source>
        <dbReference type="ARBA" id="ARBA00022741"/>
    </source>
</evidence>
<dbReference type="Pfam" id="PF19258">
    <property type="entry name" value="KxYKxGKxW_sig"/>
    <property type="match status" value="1"/>
</dbReference>
<feature type="compositionally biased region" description="Low complexity" evidence="8">
    <location>
        <begin position="2851"/>
        <end position="2871"/>
    </location>
</feature>
<sequence>MAKNNLINNSTDSITRKKMYKSGKNWVVATLTAASLTGMVLVSNLKVADADSVTPTSPSTGSSSTTSSDKSATYSVTVDHSQLDNSVKQAQSTGVQVKQNPTTSTVVDASEASKAVDNISQNYQQQTNEVKQATERQTVKNETYAKDVVDANSTNAANKAKIDEAVKNLQNAGGRASHNSSKDSTVKANIDNYSDKKNEVNASVNAVVKQIQDATDKANANNVVSGAVANKSDFNKAVQNAKDVLGSNNVIQDKAVNHGKVTPSNSSSISQEIKNDYAKQVTSINTTVKQYQDAVNAAGAISKDELENAVKNAQNILGKNNVSQDPTVTKTTTVGNTKATVDEVKRDYQNQIADINNKVQKYQKDMAEYNQKLSQAGKNVVDSRSVIQSLVIESDTNSKLTVTNIKGTDSSNYGPNDNQKLNGKEDFGPGFGILPKESENDVSFDATWSNLSKITYQDRKITKVTMHFDLTRYPNTADNWGYILISQNLYNGFVINQYYANSITISMYYDNGEKVNFEKGTAYLAVASLNTYKDKARWGQETTKVLSGGKALALYGSSVSYHDGNSLYSDKANSNDANGKDRAVLGNWDYQPWEIYPNEAELTNANIPDNWDSFTSPNRYYGAGLIALSGDTLKLNIFVNHDGMPSDSHPWNGQWFNVGTVIPETPDINRPQPPQISYHLDSVTVEKPTVHYHENSFTPGDTNVVPFSYTNISVDTPTPETASYNYSDLLVKHKTTKSDSVKANNTDVKMDGKTVVAGSKLTYKIETDDFQASTGTTTATRKPTKSYVIVDKLPDGTTPDINEITVVNTATKQDLTKNFTIAFDNATNTVRLEANDALIKMINADLTKTYPKLEQNLPVTVTGKVINLNNRAKTIIDGIETGSNIVTNEVTTSTPEKTVNIGNNNADGKYSITNDTQKYVVTVDYSRFANVIVSDDIAKKELSFTDNMIDKNNVAQLNTDSIKLLDKSGKAVDSNLYTPTVTKTTTGYSIKFTIKDPVKFIKAYGGQKLNLEYTVRTRDGVTGDVLNNIIQNNFDVIYSGNTTTVHVIDINPKKDVVSSIGSTESLNGKTVPINSVIYYRLDSSNLPANRATNVNSWSFKDPLDTKVVATGDVHILANGDLSSGSISIKKNDDITKYFNINYDKGVYTISPTDEYKSLTNKTTDKANSYSIYIGAKVVKAGWAVNTATEELNGDNDKTNEVKTFSFDPVNPDPKKDASIGHNDNKDIISINGMGVTKGDTISYQLKGQPLVKYHETINKFSAVDRFDEGIKYEGYHAYLFTKDGKQIDVTDMLSQQIDGNTVQWAAKDALLKLMNSDEYNTKESVTPTIIAYAKVTADGIKNIENTYTLYINGKTDISNIVTNHTNDYKPGKSETVAGNDSDGKTVITNDKVKFDVAIDLKGLNQNTAISDEQLSKGIYVVDRLQDKNHVIKALAPEIEMQLTDSKGNVIKEWSGYFGENETKDQHVINLTLGEKGKLRDFLKKYGGQVLHLTYYAFVEDGKSGDITNQVTVTIFGNNYSTNVTKNTVKDINPHKDIVVNAGDTTSIDGSTVPLNSTYNYKLKAQELPTNRATIVSDWVQTDKLDLVHVQPTNQWKVYTNTDFTDKDGRTVKAGTDISTLFEYNYKDGVVTITPKIDYINLVNNAKNRLTAQSFNSYVQVKVIKAGWVYNTFVDALNDDSDTSNKVKTFSFDPIIPNPNKDGAIGETTSTKTVSVNGKRVTKGDTVTYILKGQPLVQYHEQVKTFSAVDVFDKGLDYKNFKAMMNQKDGKQIDVTDHIKAQVDGNTVTFVADDVLTKMMNSDAYNTVPGVTPTIYAYAVVNTDNVRDKIDNSYWLNINGKQDVSNIIEVTPATSNPEKHENVAGNDANGKTVTTNDVLNYDVNWDLSQLDLKGTAISDKQLAKGLRIDDTLTTSVKNGISLNDNSLQIRDAKGNTINKDLYTLTVTKNDTGFKFTIKVKDAKKFLETYGGQKLSISYNVKVSDGVNGQISNIAVQNNFGQSYKTETIKNEIKDINPHKDIVVNAGDTTSIDGSTVPLNSTYNYKLESSDLSDNRATVANKWSVNDKIDVEHVATTNQWKVLARYDLVGKDGKTIKAGTDISTLFDYNCKDGVVTITPKVDYLTLVNNDKNRATKQGWDAYVQVKVIKAGWVSNTFNENFNDDEDKSNEVKTFSFDPINPKGDKDVNSGEVSDNLDKQVSINGKQVVPGDTVSFQLKGQPLVPYHETVKEFKAEDTLSEGLEYLGYKAFIVGDDGKQVDVTSMIKATKSDKTVTYIGTEELNKLLNSDEYNTKASKTPTIVLYAKVAKYFSGKIDNNYKLYINGKSDISNTVEIENKTPNPVKDDKNEDGVDINGKSIPRNSTNVFYLHWNASQYKDAIATKDAIQKGFYYVDDYPDDALQAPAEFDIKDDTTGKSVDGFTTMNYASLEDAPKEIQDMLKANGIEVKGAFVVISANDPQKFFDTYVKAGHNLTIELPLKLRDDFKAGSYKNRAFEIDFGEGYPTNEVENTVIKTTPDKDVVDDNGKSVKDKYVTAGDIMHYVGTWDLTGYKNFALTKGQIAKGLSIFDDYDENILEVNDLNKQALTIIDSTTNKAIDMSMVEVNWGDAHGKWTVSAKDPQEFLETYGGHALKINFFAKVKKDAKGDIKNKIVQNDFGNETETDVVTNHVSVSDPTKDVVVSLTDNHSLNNGVVKLGDTLYYKLGSKTREANEAYNTTSWGFVDKLDITHDLYTGQALVKARYDIKLKDGSTIKAGDDITKYFDITYDAQTGEFKVMANKEFLDIINSDDNKATKQGFDVYLQAKRIKAGDVENTAQEIYNGEVINTNTVKTHTDEPEEPKPEIPQVPEVPNTPSTSQKTVQTSTTKATPTPAIEKATVLPQTGDSKDSTLAEVGLLAVALAGGIGLAGYKKKKTE</sequence>
<accession>A0A1V9R8E8</accession>
<dbReference type="RefSeq" id="WP_081535458.1">
    <property type="nucleotide sequence ID" value="NZ_NBEF01000033.1"/>
</dbReference>
<dbReference type="Pfam" id="PF17998">
    <property type="entry name" value="AgI_II_C2"/>
    <property type="match status" value="9"/>
</dbReference>
<dbReference type="GO" id="GO:0003677">
    <property type="term" value="F:DNA binding"/>
    <property type="evidence" value="ECO:0007669"/>
    <property type="project" value="InterPro"/>
</dbReference>
<evidence type="ECO:0000313" key="12">
    <source>
        <dbReference type="Proteomes" id="UP000192575"/>
    </source>
</evidence>
<feature type="region of interest" description="Disordered" evidence="8">
    <location>
        <begin position="2827"/>
        <end position="2885"/>
    </location>
</feature>
<protein>
    <recommendedName>
        <fullName evidence="13">Gram-positive cocci surface proteins LPxTG domain-containing protein</fullName>
    </recommendedName>
</protein>
<keyword evidence="4" id="KW-0547">Nucleotide-binding</keyword>
<gene>
    <name evidence="11" type="ORF">B6U56_09385</name>
</gene>
<keyword evidence="2" id="KW-0964">Secreted</keyword>
<dbReference type="Pfam" id="PF18652">
    <property type="entry name" value="Adhesin_P1_N"/>
    <property type="match status" value="2"/>
</dbReference>
<dbReference type="GO" id="GO:0006259">
    <property type="term" value="P:DNA metabolic process"/>
    <property type="evidence" value="ECO:0007669"/>
    <property type="project" value="InterPro"/>
</dbReference>
<dbReference type="NCBIfam" id="TIGR04228">
    <property type="entry name" value="isopep_sspB_C2"/>
    <property type="match status" value="3"/>
</dbReference>
<dbReference type="EMBL" id="NBEF01000033">
    <property type="protein sequence ID" value="OQQ89364.1"/>
    <property type="molecule type" value="Genomic_DNA"/>
</dbReference>
<dbReference type="InterPro" id="IPR041324">
    <property type="entry name" value="AgI/II_N"/>
</dbReference>
<reference evidence="11 12" key="1">
    <citation type="submission" date="2017-03" db="EMBL/GenBank/DDBJ databases">
        <title>Phylogenomics and comparative genomics of Lactobacillus salivarius, a mammalian gut commensal.</title>
        <authorList>
            <person name="Harris H.M."/>
        </authorList>
    </citation>
    <scope>NUCLEOTIDE SEQUENCE [LARGE SCALE GENOMIC DNA]</scope>
    <source>
        <strain evidence="11 12">JCM 1047</strain>
    </source>
</reference>
<dbReference type="Pfam" id="PF16364">
    <property type="entry name" value="Antigen_C"/>
    <property type="match status" value="4"/>
</dbReference>
<keyword evidence="6" id="KW-0572">Peptidoglycan-anchor</keyword>
<dbReference type="InterPro" id="IPR032300">
    <property type="entry name" value="Antigen_C"/>
</dbReference>
<dbReference type="NCBIfam" id="TIGR03715">
    <property type="entry name" value="KxYKxGKxW"/>
    <property type="match status" value="1"/>
</dbReference>
<dbReference type="PROSITE" id="PS50847">
    <property type="entry name" value="GRAM_POS_ANCHORING"/>
    <property type="match status" value="1"/>
</dbReference>
<feature type="region of interest" description="Disordered" evidence="8">
    <location>
        <begin position="50"/>
        <end position="75"/>
    </location>
</feature>
<dbReference type="InterPro" id="IPR020587">
    <property type="entry name" value="RecA_monomer-monomer_interface"/>
</dbReference>
<feature type="domain" description="RecA family profile 2" evidence="9">
    <location>
        <begin position="2624"/>
        <end position="2696"/>
    </location>
</feature>
<keyword evidence="1" id="KW-0134">Cell wall</keyword>
<evidence type="ECO:0000256" key="8">
    <source>
        <dbReference type="SAM" id="MobiDB-lite"/>
    </source>
</evidence>
<keyword evidence="5" id="KW-0067">ATP-binding</keyword>
<dbReference type="InterPro" id="IPR036234">
    <property type="entry name" value="SA_I/II_PAC_V_sf"/>
</dbReference>
<evidence type="ECO:0000259" key="10">
    <source>
        <dbReference type="PROSITE" id="PS50847"/>
    </source>
</evidence>
<dbReference type="NCBIfam" id="TIGR01167">
    <property type="entry name" value="LPXTG_anchor"/>
    <property type="match status" value="1"/>
</dbReference>
<feature type="domain" description="Gram-positive cocci surface proteins LPxTG" evidence="10">
    <location>
        <begin position="2878"/>
        <end position="2914"/>
    </location>
</feature>
<evidence type="ECO:0000256" key="1">
    <source>
        <dbReference type="ARBA" id="ARBA00022512"/>
    </source>
</evidence>
<evidence type="ECO:0008006" key="13">
    <source>
        <dbReference type="Google" id="ProtNLM"/>
    </source>
</evidence>
<feature type="compositionally biased region" description="Basic and acidic residues" evidence="8">
    <location>
        <begin position="2830"/>
        <end position="2840"/>
    </location>
</feature>